<proteinExistence type="predicted"/>
<keyword evidence="2" id="KW-1185">Reference proteome</keyword>
<dbReference type="Proteomes" id="UP000000460">
    <property type="component" value="Segment"/>
</dbReference>
<dbReference type="GeneID" id="13996835"/>
<dbReference type="RefSeq" id="YP_006990033.1">
    <property type="nucleotide sequence ID" value="NC_019411.1"/>
</dbReference>
<dbReference type="EMBL" id="JX100809">
    <property type="protein sequence ID" value="AFU88618.1"/>
    <property type="molecule type" value="Genomic_DNA"/>
</dbReference>
<evidence type="ECO:0000313" key="2">
    <source>
        <dbReference type="Proteomes" id="UP000000460"/>
    </source>
</evidence>
<dbReference type="KEGG" id="vg:13996835"/>
<accession>K4JXF1</accession>
<sequence length="218" mass="25094">MPLYLTQYPLDWPGTTAKGGAKTTLFARDYVEAEAFCKARKLGEVLIDPAEHITARDASVLNHMRPEMPSDLLRRRRYSDALHAGAFLSFVGLKSGYLQVEELLGDVSPVHELAHWVMFRDMHAERGATWTPPSAEVLMSHADRLEIMERQVPGFHPRSVSYTERRGLPIESWERAEAIRQWDLEKLAGFADDYPRQRRIVQRQRKKRAEKIARLENA</sequence>
<name>K4JXF1_9CAUD</name>
<protein>
    <submittedName>
        <fullName evidence="1">Uncharacterized protein</fullName>
    </submittedName>
</protein>
<evidence type="ECO:0000313" key="1">
    <source>
        <dbReference type="EMBL" id="AFU88618.1"/>
    </source>
</evidence>
<organism evidence="1 2">
    <name type="scientific">Caulobacter phage CcrSwift</name>
    <dbReference type="NCBI Taxonomy" id="2927984"/>
    <lineage>
        <taxon>Viruses</taxon>
        <taxon>Duplodnaviria</taxon>
        <taxon>Heunggongvirae</taxon>
        <taxon>Uroviricota</taxon>
        <taxon>Caudoviricetes</taxon>
        <taxon>Jeanschmidtviridae</taxon>
        <taxon>Shapirovirus</taxon>
        <taxon>Shapirovirus swift</taxon>
    </lineage>
</organism>
<reference evidence="1 2" key="1">
    <citation type="journal article" date="2012" name="BMC Genomics">
        <title>The Caulobacter crescentus phage phiCbK: genomics of a canonical phage.</title>
        <authorList>
            <person name="Gill J.J."/>
            <person name="Berry J.D."/>
            <person name="Russell W.K."/>
            <person name="Lessor L."/>
            <person name="Escobar Garcia D.A."/>
            <person name="Hernandez D."/>
            <person name="Kane A."/>
            <person name="Keene J."/>
            <person name="Maddox M."/>
            <person name="Martin R."/>
            <person name="Mohan S."/>
            <person name="Thorn A.M."/>
            <person name="Russell D.H."/>
            <person name="Young R."/>
        </authorList>
    </citation>
    <scope>NUCLEOTIDE SEQUENCE [LARGE SCALE GENOMIC DNA]</scope>
</reference>
<gene>
    <name evidence="1" type="ORF">CcrSwift_gp300</name>
</gene>